<evidence type="ECO:0000313" key="3">
    <source>
        <dbReference type="Proteomes" id="UP000185478"/>
    </source>
</evidence>
<reference evidence="2 3" key="1">
    <citation type="submission" date="2014-08" db="EMBL/GenBank/DDBJ databases">
        <title>Complete genome sequence of Corynebacterium aquilae S-613T(T) (=DSM 44791(T)), isolated from the choana of a healthy golden eagle.</title>
        <authorList>
            <person name="Ruckert C."/>
            <person name="Albersmeier A."/>
            <person name="Winkler A."/>
            <person name="Kalinowski J."/>
        </authorList>
    </citation>
    <scope>NUCLEOTIDE SEQUENCE [LARGE SCALE GENOMIC DNA]</scope>
    <source>
        <strain evidence="2 3">S-613</strain>
    </source>
</reference>
<keyword evidence="3" id="KW-1185">Reference proteome</keyword>
<protein>
    <recommendedName>
        <fullName evidence="1">SAV-6107-like HEPN domain-containing protein</fullName>
    </recommendedName>
</protein>
<name>A0A1L7CGW8_9CORY</name>
<dbReference type="InterPro" id="IPR040891">
    <property type="entry name" value="HEPN_SAV_6107"/>
</dbReference>
<dbReference type="Proteomes" id="UP000185478">
    <property type="component" value="Chromosome"/>
</dbReference>
<dbReference type="EMBL" id="CP009245">
    <property type="protein sequence ID" value="APT85098.1"/>
    <property type="molecule type" value="Genomic_DNA"/>
</dbReference>
<accession>A0A1L7CGW8</accession>
<evidence type="ECO:0000259" key="1">
    <source>
        <dbReference type="Pfam" id="PF18726"/>
    </source>
</evidence>
<gene>
    <name evidence="2" type="ORF">CAQU_08480</name>
</gene>
<dbReference type="KEGG" id="caqu:CAQU_08480"/>
<feature type="domain" description="SAV-6107-like HEPN" evidence="1">
    <location>
        <begin position="34"/>
        <end position="127"/>
    </location>
</feature>
<dbReference type="AlphaFoldDB" id="A0A1L7CGW8"/>
<evidence type="ECO:0000313" key="2">
    <source>
        <dbReference type="EMBL" id="APT85098.1"/>
    </source>
</evidence>
<dbReference type="Pfam" id="PF18726">
    <property type="entry name" value="HEPN_SAV_6107"/>
    <property type="match status" value="1"/>
</dbReference>
<proteinExistence type="predicted"/>
<organism evidence="2 3">
    <name type="scientific">Corynebacterium aquilae DSM 44791</name>
    <dbReference type="NCBI Taxonomy" id="1431546"/>
    <lineage>
        <taxon>Bacteria</taxon>
        <taxon>Bacillati</taxon>
        <taxon>Actinomycetota</taxon>
        <taxon>Actinomycetes</taxon>
        <taxon>Mycobacteriales</taxon>
        <taxon>Corynebacteriaceae</taxon>
        <taxon>Corynebacterium</taxon>
    </lineage>
</organism>
<sequence>MSKIRHSAKAGTRSRSRESFLESADALLEQALAARASQDLATALEYAYQAGLRTAGARIASSPVIAARKRLPSGAWEQLALVGAESAAWAEKLGSFSRIRSRVASGIEPHVPVDVLDELIALVQDFNAQTVGGEGHTAAAA</sequence>